<evidence type="ECO:0000313" key="3">
    <source>
        <dbReference type="EMBL" id="XAM17949.1"/>
    </source>
</evidence>
<keyword evidence="1" id="KW-0472">Membrane</keyword>
<keyword evidence="1" id="KW-1133">Transmembrane helix</keyword>
<proteinExistence type="predicted"/>
<accession>A0ABZ3F6B1</accession>
<organism evidence="3 4">
    <name type="scientific">Helicobacter mastomyrinus</name>
    <dbReference type="NCBI Taxonomy" id="287948"/>
    <lineage>
        <taxon>Bacteria</taxon>
        <taxon>Pseudomonadati</taxon>
        <taxon>Campylobacterota</taxon>
        <taxon>Epsilonproteobacteria</taxon>
        <taxon>Campylobacterales</taxon>
        <taxon>Helicobacteraceae</taxon>
        <taxon>Helicobacter</taxon>
    </lineage>
</organism>
<sequence length="250" mass="28075">MSLCFNKWCLWFYLIFAPLLLMGEIPQNSNTLQSPTHHSHYHPSNKYTYVAISTGLIFGGTVAGAGMLYLLPEDITNWDKDGINKLGKNWAQKTAMGPVVDSDQWFLNWVTHPYWGAVYYMQPRVAGFSWAESILYAILASSFFWEYGVEAFAEIPSWQDLIITPAIGSIFGELFYRATLHIYRNGQTLLGSKILGKSALLLMDPVGFIMQNLDLAHSFGIHNKNDIQGAIIPLSGNNGNGIKLQVVMRF</sequence>
<dbReference type="RefSeq" id="WP_343353466.1">
    <property type="nucleotide sequence ID" value="NZ_CP145316.1"/>
</dbReference>
<protein>
    <submittedName>
        <fullName evidence="3">DUF3943 domain-containing protein</fullName>
    </submittedName>
</protein>
<dbReference type="Proteomes" id="UP001434737">
    <property type="component" value="Chromosome"/>
</dbReference>
<dbReference type="Pfam" id="PF13084">
    <property type="entry name" value="DUF3943"/>
    <property type="match status" value="1"/>
</dbReference>
<dbReference type="EMBL" id="CP145316">
    <property type="protein sequence ID" value="XAM17949.1"/>
    <property type="molecule type" value="Genomic_DNA"/>
</dbReference>
<feature type="transmembrane region" description="Helical" evidence="1">
    <location>
        <begin position="47"/>
        <end position="71"/>
    </location>
</feature>
<name>A0ABZ3F6B1_9HELI</name>
<reference evidence="3 4" key="1">
    <citation type="submission" date="2024-02" db="EMBL/GenBank/DDBJ databases">
        <title>Genome and pathogenicity analysis of Helicobacter mastomyrinus isolated from mice.</title>
        <authorList>
            <person name="Zhu L."/>
        </authorList>
    </citation>
    <scope>NUCLEOTIDE SEQUENCE [LARGE SCALE GENOMIC DNA]</scope>
    <source>
        <strain evidence="3 4">Hm-17</strain>
    </source>
</reference>
<dbReference type="InterPro" id="IPR025079">
    <property type="entry name" value="DUF3943"/>
</dbReference>
<keyword evidence="1" id="KW-0812">Transmembrane</keyword>
<keyword evidence="4" id="KW-1185">Reference proteome</keyword>
<gene>
    <name evidence="3" type="ORF">V3I05_09720</name>
</gene>
<evidence type="ECO:0000259" key="2">
    <source>
        <dbReference type="Pfam" id="PF13084"/>
    </source>
</evidence>
<feature type="domain" description="DUF3943" evidence="2">
    <location>
        <begin position="97"/>
        <end position="206"/>
    </location>
</feature>
<evidence type="ECO:0000256" key="1">
    <source>
        <dbReference type="SAM" id="Phobius"/>
    </source>
</evidence>
<evidence type="ECO:0000313" key="4">
    <source>
        <dbReference type="Proteomes" id="UP001434737"/>
    </source>
</evidence>